<sequence length="58" mass="6162">MMEAVMVMHNPGKPSRLDKGNPVGALPTAPEGESWAVATVPSHGRDHEIEQRGPSLTS</sequence>
<dbReference type="EMBL" id="WJBH02000004">
    <property type="protein sequence ID" value="KAI9560039.1"/>
    <property type="molecule type" value="Genomic_DNA"/>
</dbReference>
<dbReference type="Proteomes" id="UP000820818">
    <property type="component" value="Linkage Group LG4"/>
</dbReference>
<name>A0AAD5PXJ7_9CRUS</name>
<proteinExistence type="predicted"/>
<gene>
    <name evidence="2" type="ORF">GHT06_014049</name>
</gene>
<feature type="region of interest" description="Disordered" evidence="1">
    <location>
        <begin position="1"/>
        <end position="31"/>
    </location>
</feature>
<comment type="caution">
    <text evidence="2">The sequence shown here is derived from an EMBL/GenBank/DDBJ whole genome shotgun (WGS) entry which is preliminary data.</text>
</comment>
<reference evidence="2 3" key="1">
    <citation type="submission" date="2022-05" db="EMBL/GenBank/DDBJ databases">
        <title>A multi-omics perspective on studying reproductive biology in Daphnia sinensis.</title>
        <authorList>
            <person name="Jia J."/>
        </authorList>
    </citation>
    <scope>NUCLEOTIDE SEQUENCE [LARGE SCALE GENOMIC DNA]</scope>
    <source>
        <strain evidence="2 3">WSL</strain>
    </source>
</reference>
<evidence type="ECO:0000256" key="1">
    <source>
        <dbReference type="SAM" id="MobiDB-lite"/>
    </source>
</evidence>
<dbReference type="AlphaFoldDB" id="A0AAD5PXJ7"/>
<keyword evidence="3" id="KW-1185">Reference proteome</keyword>
<evidence type="ECO:0000313" key="3">
    <source>
        <dbReference type="Proteomes" id="UP000820818"/>
    </source>
</evidence>
<protein>
    <submittedName>
        <fullName evidence="2">Uncharacterized protein</fullName>
    </submittedName>
</protein>
<accession>A0AAD5PXJ7</accession>
<organism evidence="2 3">
    <name type="scientific">Daphnia sinensis</name>
    <dbReference type="NCBI Taxonomy" id="1820382"/>
    <lineage>
        <taxon>Eukaryota</taxon>
        <taxon>Metazoa</taxon>
        <taxon>Ecdysozoa</taxon>
        <taxon>Arthropoda</taxon>
        <taxon>Crustacea</taxon>
        <taxon>Branchiopoda</taxon>
        <taxon>Diplostraca</taxon>
        <taxon>Cladocera</taxon>
        <taxon>Anomopoda</taxon>
        <taxon>Daphniidae</taxon>
        <taxon>Daphnia</taxon>
        <taxon>Daphnia similis group</taxon>
    </lineage>
</organism>
<evidence type="ECO:0000313" key="2">
    <source>
        <dbReference type="EMBL" id="KAI9560039.1"/>
    </source>
</evidence>